<dbReference type="SMART" id="SM00448">
    <property type="entry name" value="REC"/>
    <property type="match status" value="1"/>
</dbReference>
<evidence type="ECO:0000313" key="8">
    <source>
        <dbReference type="EMBL" id="GAT33419.1"/>
    </source>
</evidence>
<evidence type="ECO:0000256" key="1">
    <source>
        <dbReference type="ARBA" id="ARBA00022553"/>
    </source>
</evidence>
<dbReference type="Pfam" id="PF00072">
    <property type="entry name" value="Response_reg"/>
    <property type="match status" value="1"/>
</dbReference>
<dbReference type="STRING" id="690879.TSACC_21835"/>
<keyword evidence="4" id="KW-0804">Transcription</keyword>
<dbReference type="CDD" id="cd17535">
    <property type="entry name" value="REC_NarL-like"/>
    <property type="match status" value="1"/>
</dbReference>
<feature type="modified residue" description="4-aspartylphosphate" evidence="5">
    <location>
        <position position="59"/>
    </location>
</feature>
<dbReference type="FunCoup" id="A0A146G6Q6">
    <property type="interactions" value="168"/>
</dbReference>
<evidence type="ECO:0000259" key="7">
    <source>
        <dbReference type="PROSITE" id="PS50110"/>
    </source>
</evidence>
<evidence type="ECO:0000256" key="4">
    <source>
        <dbReference type="ARBA" id="ARBA00023163"/>
    </source>
</evidence>
<dbReference type="AlphaFoldDB" id="A0A146G6Q6"/>
<reference evidence="9" key="1">
    <citation type="journal article" date="2017" name="Genome Announc.">
        <title>Draft Genome Sequence of Terrimicrobium sacchariphilum NM-5T, a Facultative Anaerobic Soil Bacterium of the Class Spartobacteria.</title>
        <authorList>
            <person name="Qiu Y.L."/>
            <person name="Tourlousse D.M."/>
            <person name="Matsuura N."/>
            <person name="Ohashi A."/>
            <person name="Sekiguchi Y."/>
        </authorList>
    </citation>
    <scope>NUCLEOTIDE SEQUENCE [LARGE SCALE GENOMIC DNA]</scope>
    <source>
        <strain evidence="9">NM-5</strain>
    </source>
</reference>
<comment type="caution">
    <text evidence="8">The sequence shown here is derived from an EMBL/GenBank/DDBJ whole genome shotgun (WGS) entry which is preliminary data.</text>
</comment>
<gene>
    <name evidence="8" type="ORF">TSACC_21835</name>
</gene>
<dbReference type="Pfam" id="PF00196">
    <property type="entry name" value="GerE"/>
    <property type="match status" value="1"/>
</dbReference>
<sequence>MSDQLPIRIVIADDHEIVRQGVRNLIESEPDMELCGEATIGRDAVDIVTQTTPDVVVLDISMPGLNGIEATRQILRQSPRTRVLMFTMHDAEQLVLEVFNAGAHGYLLKSDAGRHLITAIRTVASGSRYFSSKLSEVIFESFLHKDLPHTPESTQPKPSSREREIIQLLAEGKSNKEVAAVLGISVKTAETHRAAVMRKLGLHSISELVRYAIRNKIIEA</sequence>
<dbReference type="GO" id="GO:0003677">
    <property type="term" value="F:DNA binding"/>
    <property type="evidence" value="ECO:0007669"/>
    <property type="project" value="UniProtKB-KW"/>
</dbReference>
<dbReference type="InterPro" id="IPR001789">
    <property type="entry name" value="Sig_transdc_resp-reg_receiver"/>
</dbReference>
<dbReference type="SMART" id="SM00421">
    <property type="entry name" value="HTH_LUXR"/>
    <property type="match status" value="1"/>
</dbReference>
<dbReference type="InterPro" id="IPR058245">
    <property type="entry name" value="NreC/VraR/RcsB-like_REC"/>
</dbReference>
<evidence type="ECO:0000259" key="6">
    <source>
        <dbReference type="PROSITE" id="PS50043"/>
    </source>
</evidence>
<evidence type="ECO:0000256" key="5">
    <source>
        <dbReference type="PROSITE-ProRule" id="PRU00169"/>
    </source>
</evidence>
<dbReference type="InParanoid" id="A0A146G6Q6"/>
<keyword evidence="1 5" id="KW-0597">Phosphoprotein</keyword>
<dbReference type="EMBL" id="BDCO01000002">
    <property type="protein sequence ID" value="GAT33419.1"/>
    <property type="molecule type" value="Genomic_DNA"/>
</dbReference>
<dbReference type="CDD" id="cd06170">
    <property type="entry name" value="LuxR_C_like"/>
    <property type="match status" value="1"/>
</dbReference>
<dbReference type="Proteomes" id="UP000076023">
    <property type="component" value="Unassembled WGS sequence"/>
</dbReference>
<keyword evidence="9" id="KW-1185">Reference proteome</keyword>
<dbReference type="InterPro" id="IPR039420">
    <property type="entry name" value="WalR-like"/>
</dbReference>
<accession>A0A146G6Q6</accession>
<evidence type="ECO:0000313" key="9">
    <source>
        <dbReference type="Proteomes" id="UP000076023"/>
    </source>
</evidence>
<evidence type="ECO:0000256" key="3">
    <source>
        <dbReference type="ARBA" id="ARBA00023125"/>
    </source>
</evidence>
<dbReference type="PRINTS" id="PR00038">
    <property type="entry name" value="HTHLUXR"/>
</dbReference>
<dbReference type="Gene3D" id="3.40.50.2300">
    <property type="match status" value="1"/>
</dbReference>
<dbReference type="SUPFAM" id="SSF46894">
    <property type="entry name" value="C-terminal effector domain of the bipartite response regulators"/>
    <property type="match status" value="1"/>
</dbReference>
<dbReference type="InterPro" id="IPR000792">
    <property type="entry name" value="Tscrpt_reg_LuxR_C"/>
</dbReference>
<dbReference type="OrthoDB" id="9779069at2"/>
<proteinExistence type="predicted"/>
<name>A0A146G6Q6_TERSA</name>
<dbReference type="PANTHER" id="PTHR43214:SF41">
    <property type="entry name" value="NITRATE_NITRITE RESPONSE REGULATOR PROTEIN NARP"/>
    <property type="match status" value="1"/>
</dbReference>
<dbReference type="GO" id="GO:0006355">
    <property type="term" value="P:regulation of DNA-templated transcription"/>
    <property type="evidence" value="ECO:0007669"/>
    <property type="project" value="InterPro"/>
</dbReference>
<dbReference type="RefSeq" id="WP_075079153.1">
    <property type="nucleotide sequence ID" value="NZ_BDCO01000002.1"/>
</dbReference>
<dbReference type="PANTHER" id="PTHR43214">
    <property type="entry name" value="TWO-COMPONENT RESPONSE REGULATOR"/>
    <property type="match status" value="1"/>
</dbReference>
<dbReference type="PROSITE" id="PS50043">
    <property type="entry name" value="HTH_LUXR_2"/>
    <property type="match status" value="1"/>
</dbReference>
<dbReference type="InterPro" id="IPR011006">
    <property type="entry name" value="CheY-like_superfamily"/>
</dbReference>
<feature type="domain" description="HTH luxR-type" evidence="6">
    <location>
        <begin position="151"/>
        <end position="216"/>
    </location>
</feature>
<keyword evidence="3 8" id="KW-0238">DNA-binding</keyword>
<feature type="domain" description="Response regulatory" evidence="7">
    <location>
        <begin position="8"/>
        <end position="124"/>
    </location>
</feature>
<dbReference type="GO" id="GO:0000160">
    <property type="term" value="P:phosphorelay signal transduction system"/>
    <property type="evidence" value="ECO:0007669"/>
    <property type="project" value="InterPro"/>
</dbReference>
<organism evidence="8 9">
    <name type="scientific">Terrimicrobium sacchariphilum</name>
    <dbReference type="NCBI Taxonomy" id="690879"/>
    <lineage>
        <taxon>Bacteria</taxon>
        <taxon>Pseudomonadati</taxon>
        <taxon>Verrucomicrobiota</taxon>
        <taxon>Terrimicrobiia</taxon>
        <taxon>Terrimicrobiales</taxon>
        <taxon>Terrimicrobiaceae</taxon>
        <taxon>Terrimicrobium</taxon>
    </lineage>
</organism>
<dbReference type="SUPFAM" id="SSF52172">
    <property type="entry name" value="CheY-like"/>
    <property type="match status" value="1"/>
</dbReference>
<protein>
    <submittedName>
        <fullName evidence="8">DNA-binding response regulator, NarL/FixJ family</fullName>
    </submittedName>
</protein>
<evidence type="ECO:0000256" key="2">
    <source>
        <dbReference type="ARBA" id="ARBA00023015"/>
    </source>
</evidence>
<dbReference type="PROSITE" id="PS50110">
    <property type="entry name" value="RESPONSE_REGULATORY"/>
    <property type="match status" value="1"/>
</dbReference>
<keyword evidence="2" id="KW-0805">Transcription regulation</keyword>
<dbReference type="InterPro" id="IPR016032">
    <property type="entry name" value="Sig_transdc_resp-reg_C-effctor"/>
</dbReference>